<reference evidence="1 2" key="1">
    <citation type="submission" date="2019-05" db="EMBL/GenBank/DDBJ databases">
        <title>Another draft genome of Portunus trituberculatus and its Hox gene families provides insights of decapod evolution.</title>
        <authorList>
            <person name="Jeong J.-H."/>
            <person name="Song I."/>
            <person name="Kim S."/>
            <person name="Choi T."/>
            <person name="Kim D."/>
            <person name="Ryu S."/>
            <person name="Kim W."/>
        </authorList>
    </citation>
    <scope>NUCLEOTIDE SEQUENCE [LARGE SCALE GENOMIC DNA]</scope>
    <source>
        <tissue evidence="1">Muscle</tissue>
    </source>
</reference>
<keyword evidence="2" id="KW-1185">Reference proteome</keyword>
<dbReference type="AlphaFoldDB" id="A0A5B7JXK4"/>
<accession>A0A5B7JXK4</accession>
<comment type="caution">
    <text evidence="1">The sequence shown here is derived from an EMBL/GenBank/DDBJ whole genome shotgun (WGS) entry which is preliminary data.</text>
</comment>
<evidence type="ECO:0000313" key="2">
    <source>
        <dbReference type="Proteomes" id="UP000324222"/>
    </source>
</evidence>
<organism evidence="1 2">
    <name type="scientific">Portunus trituberculatus</name>
    <name type="common">Swimming crab</name>
    <name type="synonym">Neptunus trituberculatus</name>
    <dbReference type="NCBI Taxonomy" id="210409"/>
    <lineage>
        <taxon>Eukaryota</taxon>
        <taxon>Metazoa</taxon>
        <taxon>Ecdysozoa</taxon>
        <taxon>Arthropoda</taxon>
        <taxon>Crustacea</taxon>
        <taxon>Multicrustacea</taxon>
        <taxon>Malacostraca</taxon>
        <taxon>Eumalacostraca</taxon>
        <taxon>Eucarida</taxon>
        <taxon>Decapoda</taxon>
        <taxon>Pleocyemata</taxon>
        <taxon>Brachyura</taxon>
        <taxon>Eubrachyura</taxon>
        <taxon>Portunoidea</taxon>
        <taxon>Portunidae</taxon>
        <taxon>Portuninae</taxon>
        <taxon>Portunus</taxon>
    </lineage>
</organism>
<protein>
    <submittedName>
        <fullName evidence="1">Uncharacterized protein</fullName>
    </submittedName>
</protein>
<name>A0A5B7JXK4_PORTR</name>
<evidence type="ECO:0000313" key="1">
    <source>
        <dbReference type="EMBL" id="MPC99295.1"/>
    </source>
</evidence>
<sequence length="66" mass="7551">MVFSCCGVLRWARFLYIKGRSDQRVTRNAQPGGWLSRRLAILSRIAYIYGTLQVGCNKSKQQQAQT</sequence>
<gene>
    <name evidence="1" type="ORF">E2C01_094701</name>
</gene>
<proteinExistence type="predicted"/>
<dbReference type="EMBL" id="VSRR010117733">
    <property type="protein sequence ID" value="MPC99295.1"/>
    <property type="molecule type" value="Genomic_DNA"/>
</dbReference>
<dbReference type="Proteomes" id="UP000324222">
    <property type="component" value="Unassembled WGS sequence"/>
</dbReference>